<evidence type="ECO:0000259" key="4">
    <source>
        <dbReference type="PROSITE" id="PS50011"/>
    </source>
</evidence>
<dbReference type="PROSITE" id="PS50297">
    <property type="entry name" value="ANK_REP_REGION"/>
    <property type="match status" value="10"/>
</dbReference>
<dbReference type="EMBL" id="JAINUG010000160">
    <property type="protein sequence ID" value="KAJ8391271.1"/>
    <property type="molecule type" value="Genomic_DNA"/>
</dbReference>
<dbReference type="Gene3D" id="1.10.510.10">
    <property type="entry name" value="Transferase(Phosphotransferase) domain 1"/>
    <property type="match status" value="1"/>
</dbReference>
<evidence type="ECO:0000256" key="2">
    <source>
        <dbReference type="ARBA" id="ARBA00023043"/>
    </source>
</evidence>
<feature type="repeat" description="ANK" evidence="3">
    <location>
        <begin position="597"/>
        <end position="629"/>
    </location>
</feature>
<dbReference type="SUPFAM" id="SSF56112">
    <property type="entry name" value="Protein kinase-like (PK-like)"/>
    <property type="match status" value="1"/>
</dbReference>
<dbReference type="Pfam" id="PF13857">
    <property type="entry name" value="Ank_5"/>
    <property type="match status" value="1"/>
</dbReference>
<feature type="repeat" description="ANK" evidence="3">
    <location>
        <begin position="366"/>
        <end position="398"/>
    </location>
</feature>
<dbReference type="Proteomes" id="UP001221898">
    <property type="component" value="Unassembled WGS sequence"/>
</dbReference>
<feature type="domain" description="Protein kinase" evidence="4">
    <location>
        <begin position="26"/>
        <end position="290"/>
    </location>
</feature>
<dbReference type="InterPro" id="IPR036770">
    <property type="entry name" value="Ankyrin_rpt-contain_sf"/>
</dbReference>
<evidence type="ECO:0000256" key="3">
    <source>
        <dbReference type="PROSITE-ProRule" id="PRU00023"/>
    </source>
</evidence>
<dbReference type="GO" id="GO:0005737">
    <property type="term" value="C:cytoplasm"/>
    <property type="evidence" value="ECO:0007669"/>
    <property type="project" value="TreeGrafter"/>
</dbReference>
<dbReference type="SMART" id="SM00248">
    <property type="entry name" value="ANK"/>
    <property type="match status" value="10"/>
</dbReference>
<reference evidence="5" key="1">
    <citation type="journal article" date="2023" name="Science">
        <title>Genome structures resolve the early diversification of teleost fishes.</title>
        <authorList>
            <person name="Parey E."/>
            <person name="Louis A."/>
            <person name="Montfort J."/>
            <person name="Bouchez O."/>
            <person name="Roques C."/>
            <person name="Iampietro C."/>
            <person name="Lluch J."/>
            <person name="Castinel A."/>
            <person name="Donnadieu C."/>
            <person name="Desvignes T."/>
            <person name="Floi Bucao C."/>
            <person name="Jouanno E."/>
            <person name="Wen M."/>
            <person name="Mejri S."/>
            <person name="Dirks R."/>
            <person name="Jansen H."/>
            <person name="Henkel C."/>
            <person name="Chen W.J."/>
            <person name="Zahm M."/>
            <person name="Cabau C."/>
            <person name="Klopp C."/>
            <person name="Thompson A.W."/>
            <person name="Robinson-Rechavi M."/>
            <person name="Braasch I."/>
            <person name="Lecointre G."/>
            <person name="Bobe J."/>
            <person name="Postlethwait J.H."/>
            <person name="Berthelot C."/>
            <person name="Roest Crollius H."/>
            <person name="Guiguen Y."/>
        </authorList>
    </citation>
    <scope>NUCLEOTIDE SEQUENCE</scope>
    <source>
        <strain evidence="5">NC1722</strain>
    </source>
</reference>
<name>A0AAD7WBQ8_9TELE</name>
<dbReference type="GO" id="GO:0004672">
    <property type="term" value="F:protein kinase activity"/>
    <property type="evidence" value="ECO:0007669"/>
    <property type="project" value="InterPro"/>
</dbReference>
<evidence type="ECO:0000256" key="1">
    <source>
        <dbReference type="ARBA" id="ARBA00022737"/>
    </source>
</evidence>
<keyword evidence="2 3" id="KW-0040">ANK repeat</keyword>
<keyword evidence="6" id="KW-1185">Reference proteome</keyword>
<gene>
    <name evidence="5" type="ORF">AAFF_G00095380</name>
</gene>
<dbReference type="InterPro" id="IPR000719">
    <property type="entry name" value="Prot_kinase_dom"/>
</dbReference>
<dbReference type="Pfam" id="PF07714">
    <property type="entry name" value="PK_Tyr_Ser-Thr"/>
    <property type="match status" value="1"/>
</dbReference>
<keyword evidence="1" id="KW-0677">Repeat</keyword>
<dbReference type="PROSITE" id="PS50011">
    <property type="entry name" value="PROTEIN_KINASE_DOM"/>
    <property type="match status" value="1"/>
</dbReference>
<dbReference type="InterPro" id="IPR011009">
    <property type="entry name" value="Kinase-like_dom_sf"/>
</dbReference>
<organism evidence="5 6">
    <name type="scientific">Aldrovandia affinis</name>
    <dbReference type="NCBI Taxonomy" id="143900"/>
    <lineage>
        <taxon>Eukaryota</taxon>
        <taxon>Metazoa</taxon>
        <taxon>Chordata</taxon>
        <taxon>Craniata</taxon>
        <taxon>Vertebrata</taxon>
        <taxon>Euteleostomi</taxon>
        <taxon>Actinopterygii</taxon>
        <taxon>Neopterygii</taxon>
        <taxon>Teleostei</taxon>
        <taxon>Notacanthiformes</taxon>
        <taxon>Halosauridae</taxon>
        <taxon>Aldrovandia</taxon>
    </lineage>
</organism>
<comment type="caution">
    <text evidence="5">The sequence shown here is derived from an EMBL/GenBank/DDBJ whole genome shotgun (WGS) entry which is preliminary data.</text>
</comment>
<evidence type="ECO:0000313" key="6">
    <source>
        <dbReference type="Proteomes" id="UP001221898"/>
    </source>
</evidence>
<dbReference type="Pfam" id="PF12796">
    <property type="entry name" value="Ank_2"/>
    <property type="match status" value="3"/>
</dbReference>
<feature type="repeat" description="ANK" evidence="3">
    <location>
        <begin position="564"/>
        <end position="596"/>
    </location>
</feature>
<accession>A0AAD7WBQ8</accession>
<feature type="repeat" description="ANK" evidence="3">
    <location>
        <begin position="432"/>
        <end position="464"/>
    </location>
</feature>
<protein>
    <recommendedName>
        <fullName evidence="4">Protein kinase domain-containing protein</fullName>
    </recommendedName>
</protein>
<dbReference type="SUPFAM" id="SSF48403">
    <property type="entry name" value="Ankyrin repeat"/>
    <property type="match status" value="1"/>
</dbReference>
<feature type="repeat" description="ANK" evidence="3">
    <location>
        <begin position="663"/>
        <end position="695"/>
    </location>
</feature>
<feature type="repeat" description="ANK" evidence="3">
    <location>
        <begin position="399"/>
        <end position="431"/>
    </location>
</feature>
<dbReference type="InterPro" id="IPR002110">
    <property type="entry name" value="Ankyrin_rpt"/>
</dbReference>
<dbReference type="PROSITE" id="PS50088">
    <property type="entry name" value="ANK_REPEAT"/>
    <property type="match status" value="10"/>
</dbReference>
<dbReference type="Gene3D" id="1.25.40.20">
    <property type="entry name" value="Ankyrin repeat-containing domain"/>
    <property type="match status" value="3"/>
</dbReference>
<dbReference type="PRINTS" id="PR01415">
    <property type="entry name" value="ANKYRIN"/>
</dbReference>
<dbReference type="GO" id="GO:0010564">
    <property type="term" value="P:regulation of cell cycle process"/>
    <property type="evidence" value="ECO:0007669"/>
    <property type="project" value="TreeGrafter"/>
</dbReference>
<dbReference type="PANTHER" id="PTHR24198">
    <property type="entry name" value="ANKYRIN REPEAT AND PROTEIN KINASE DOMAIN-CONTAINING PROTEIN"/>
    <property type="match status" value="1"/>
</dbReference>
<dbReference type="PANTHER" id="PTHR24198:SF175">
    <property type="entry name" value="ANKYRIN REPEAT AND PROTEIN KINASE DOMAIN-CONTAINING PROTEIN 1"/>
    <property type="match status" value="1"/>
</dbReference>
<sequence>MVKPPMDPVDSGGAEKFRLFQKDDFEVDWVKVGERTFARVYKVKLKLWREICAMKRFCTSAAESGSYRRIIEEVSKIGKIKFNYIVSVYGACSDPPAVVMEYMSSGSLDTLLSSHELMWPKKFLMIHEVTMGMNFLHSMSPPLVHLNLKPANVLLDHHLHVKISDFGLIKWEEFSNNMEFIEHLTMRGNLSYIPPETFPQNSDPPGPKYDVYSFSIVMWEILTQKKPYPGANMMTVLMRVSSGIRPSVEKIPDDKPQECAAMINIMQRCWQQESSDRPPFSDTVRDTEALSEVLKIPDVLKDCKEVEKSHTLPYMLPRFKRESSTEMSPDSAEGNSQKSIVSFLSKKDFVSFKKALTKEDLLENTKGYTPLIIAVVHRQYSVCTLLANHGADVTSADADRWTALHFAAQNGDDRIVRLLLDRAAGADAEDRDGWTPLHLAAQNGHENVVRVLLPRVSAPDAREKDGRTALHLASSYGHLEIARLLLNKGADPNGTEHAGCHALHLAAEEGHYRVALLLIEGGAQVDRVDHRSYTALHWAALKGHTATCRLLLTRGADPNGRTLQGWTPLHLVALKGHPPLVLLLEEHRASVDARGESGWTPLHLACHHGQREVVSVLLTVGADPDLAEDRGWTPLHLASHAGCFPSVLQLIGRGARVNAANGSQATPLHLAAASGSGPIVQALLLNGARPDMRDAGGRTARELAQTGHKDEVLQMLDSKSPG</sequence>
<dbReference type="AlphaFoldDB" id="A0AAD7WBQ8"/>
<feature type="repeat" description="ANK" evidence="3">
    <location>
        <begin position="630"/>
        <end position="662"/>
    </location>
</feature>
<dbReference type="GO" id="GO:0005524">
    <property type="term" value="F:ATP binding"/>
    <property type="evidence" value="ECO:0007669"/>
    <property type="project" value="InterPro"/>
</dbReference>
<proteinExistence type="predicted"/>
<evidence type="ECO:0000313" key="5">
    <source>
        <dbReference type="EMBL" id="KAJ8391271.1"/>
    </source>
</evidence>
<feature type="repeat" description="ANK" evidence="3">
    <location>
        <begin position="531"/>
        <end position="563"/>
    </location>
</feature>
<feature type="repeat" description="ANK" evidence="3">
    <location>
        <begin position="465"/>
        <end position="497"/>
    </location>
</feature>
<feature type="repeat" description="ANK" evidence="3">
    <location>
        <begin position="498"/>
        <end position="530"/>
    </location>
</feature>
<dbReference type="InterPro" id="IPR001245">
    <property type="entry name" value="Ser-Thr/Tyr_kinase_cat_dom"/>
</dbReference>